<dbReference type="InterPro" id="IPR013324">
    <property type="entry name" value="RNA_pol_sigma_r3/r4-like"/>
</dbReference>
<dbReference type="Pfam" id="PF04542">
    <property type="entry name" value="Sigma70_r2"/>
    <property type="match status" value="1"/>
</dbReference>
<dbReference type="OrthoDB" id="9780326at2"/>
<dbReference type="InterPro" id="IPR014284">
    <property type="entry name" value="RNA_pol_sigma-70_dom"/>
</dbReference>
<dbReference type="InterPro" id="IPR013325">
    <property type="entry name" value="RNA_pol_sigma_r2"/>
</dbReference>
<feature type="domain" description="RNA polymerase sigma-70 region 2" evidence="5">
    <location>
        <begin position="10"/>
        <end position="77"/>
    </location>
</feature>
<dbReference type="PANTHER" id="PTHR43133:SF45">
    <property type="entry name" value="RNA POLYMERASE ECF-TYPE SIGMA FACTOR"/>
    <property type="match status" value="1"/>
</dbReference>
<gene>
    <name evidence="7" type="ORF">SAMN05443547_1876</name>
</gene>
<evidence type="ECO:0000259" key="5">
    <source>
        <dbReference type="Pfam" id="PF04542"/>
    </source>
</evidence>
<dbReference type="Gene3D" id="1.10.10.10">
    <property type="entry name" value="Winged helix-like DNA-binding domain superfamily/Winged helix DNA-binding domain"/>
    <property type="match status" value="1"/>
</dbReference>
<dbReference type="GO" id="GO:0006352">
    <property type="term" value="P:DNA-templated transcription initiation"/>
    <property type="evidence" value="ECO:0007669"/>
    <property type="project" value="InterPro"/>
</dbReference>
<dbReference type="AlphaFoldDB" id="A0A1M7ZXB2"/>
<dbReference type="Pfam" id="PF08281">
    <property type="entry name" value="Sigma70_r4_2"/>
    <property type="match status" value="1"/>
</dbReference>
<evidence type="ECO:0000313" key="8">
    <source>
        <dbReference type="Proteomes" id="UP000184611"/>
    </source>
</evidence>
<dbReference type="NCBIfam" id="TIGR02937">
    <property type="entry name" value="sigma70-ECF"/>
    <property type="match status" value="1"/>
</dbReference>
<evidence type="ECO:0000256" key="2">
    <source>
        <dbReference type="ARBA" id="ARBA00023015"/>
    </source>
</evidence>
<keyword evidence="3" id="KW-0731">Sigma factor</keyword>
<evidence type="ECO:0000259" key="6">
    <source>
        <dbReference type="Pfam" id="PF08281"/>
    </source>
</evidence>
<dbReference type="Proteomes" id="UP000184611">
    <property type="component" value="Unassembled WGS sequence"/>
</dbReference>
<comment type="similarity">
    <text evidence="1">Belongs to the sigma-70 factor family. ECF subfamily.</text>
</comment>
<dbReference type="RefSeq" id="WP_073583722.1">
    <property type="nucleotide sequence ID" value="NZ_CBCSEA010000008.1"/>
</dbReference>
<dbReference type="InterPro" id="IPR036388">
    <property type="entry name" value="WH-like_DNA-bd_sf"/>
</dbReference>
<dbReference type="GO" id="GO:0003677">
    <property type="term" value="F:DNA binding"/>
    <property type="evidence" value="ECO:0007669"/>
    <property type="project" value="InterPro"/>
</dbReference>
<keyword evidence="4" id="KW-0804">Transcription</keyword>
<sequence length="161" mass="19149">MDKKQQFNIIYQEHYPKVFRLCKGYFQGDTALADDASQEVFIKIWEKLDTFRKEANISTWIYRIAVNTCLLHLRKKKSKKEFNTDSFPIIPSENYSEEKDVQLKKMYDCIQKLDETGKIIILMILEGFDYEKISDVTGIKEESLRVRIHRIKKNLTQCVQQ</sequence>
<dbReference type="SUPFAM" id="SSF88946">
    <property type="entry name" value="Sigma2 domain of RNA polymerase sigma factors"/>
    <property type="match status" value="1"/>
</dbReference>
<dbReference type="EMBL" id="FRYK01000003">
    <property type="protein sequence ID" value="SHO73515.1"/>
    <property type="molecule type" value="Genomic_DNA"/>
</dbReference>
<keyword evidence="2" id="KW-0805">Transcription regulation</keyword>
<dbReference type="PANTHER" id="PTHR43133">
    <property type="entry name" value="RNA POLYMERASE ECF-TYPE SIGMA FACTO"/>
    <property type="match status" value="1"/>
</dbReference>
<dbReference type="SUPFAM" id="SSF88659">
    <property type="entry name" value="Sigma3 and sigma4 domains of RNA polymerase sigma factors"/>
    <property type="match status" value="1"/>
</dbReference>
<dbReference type="InterPro" id="IPR039425">
    <property type="entry name" value="RNA_pol_sigma-70-like"/>
</dbReference>
<dbReference type="InterPro" id="IPR007627">
    <property type="entry name" value="RNA_pol_sigma70_r2"/>
</dbReference>
<proteinExistence type="inferred from homology"/>
<evidence type="ECO:0000256" key="3">
    <source>
        <dbReference type="ARBA" id="ARBA00023082"/>
    </source>
</evidence>
<keyword evidence="8" id="KW-1185">Reference proteome</keyword>
<feature type="domain" description="RNA polymerase sigma factor 70 region 4 type 2" evidence="6">
    <location>
        <begin position="105"/>
        <end position="155"/>
    </location>
</feature>
<accession>A0A1M7ZXB2</accession>
<dbReference type="GO" id="GO:0016987">
    <property type="term" value="F:sigma factor activity"/>
    <property type="evidence" value="ECO:0007669"/>
    <property type="project" value="UniProtKB-KW"/>
</dbReference>
<evidence type="ECO:0000256" key="4">
    <source>
        <dbReference type="ARBA" id="ARBA00023163"/>
    </source>
</evidence>
<evidence type="ECO:0000313" key="7">
    <source>
        <dbReference type="EMBL" id="SHO73515.1"/>
    </source>
</evidence>
<dbReference type="Gene3D" id="1.10.1740.10">
    <property type="match status" value="1"/>
</dbReference>
<organism evidence="7 8">
    <name type="scientific">Flavobacterium cucumis</name>
    <dbReference type="NCBI Taxonomy" id="416016"/>
    <lineage>
        <taxon>Bacteria</taxon>
        <taxon>Pseudomonadati</taxon>
        <taxon>Bacteroidota</taxon>
        <taxon>Flavobacteriia</taxon>
        <taxon>Flavobacteriales</taxon>
        <taxon>Flavobacteriaceae</taxon>
        <taxon>Flavobacterium</taxon>
    </lineage>
</organism>
<dbReference type="STRING" id="416016.SAMN05443547_1876"/>
<dbReference type="InterPro" id="IPR013249">
    <property type="entry name" value="RNA_pol_sigma70_r4_t2"/>
</dbReference>
<evidence type="ECO:0000256" key="1">
    <source>
        <dbReference type="ARBA" id="ARBA00010641"/>
    </source>
</evidence>
<name>A0A1M7ZXB2_9FLAO</name>
<reference evidence="8" key="1">
    <citation type="submission" date="2016-12" db="EMBL/GenBank/DDBJ databases">
        <authorList>
            <person name="Varghese N."/>
            <person name="Submissions S."/>
        </authorList>
    </citation>
    <scope>NUCLEOTIDE SEQUENCE [LARGE SCALE GENOMIC DNA]</scope>
    <source>
        <strain evidence="8">DSM 18830</strain>
    </source>
</reference>
<protein>
    <submittedName>
        <fullName evidence="7">RNA polymerase sigma-70 factor, ECF subfamily</fullName>
    </submittedName>
</protein>